<dbReference type="Proteomes" id="UP000027138">
    <property type="component" value="Unassembled WGS sequence"/>
</dbReference>
<evidence type="ECO:0000313" key="1">
    <source>
        <dbReference type="EMBL" id="KDP27661.1"/>
    </source>
</evidence>
<proteinExistence type="predicted"/>
<reference evidence="1 2" key="1">
    <citation type="journal article" date="2014" name="PLoS ONE">
        <title>Global Analysis of Gene Expression Profiles in Physic Nut (Jatropha curcas L.) Seedlings Exposed to Salt Stress.</title>
        <authorList>
            <person name="Zhang L."/>
            <person name="Zhang C."/>
            <person name="Wu P."/>
            <person name="Chen Y."/>
            <person name="Li M."/>
            <person name="Jiang H."/>
            <person name="Wu G."/>
        </authorList>
    </citation>
    <scope>NUCLEOTIDE SEQUENCE [LARGE SCALE GENOMIC DNA]</scope>
    <source>
        <strain evidence="2">cv. GZQX0401</strain>
        <tissue evidence="1">Young leaves</tissue>
    </source>
</reference>
<dbReference type="AlphaFoldDB" id="A0A067JUL8"/>
<name>A0A067JUL8_JATCU</name>
<gene>
    <name evidence="1" type="ORF">JCGZ_20009</name>
</gene>
<protein>
    <submittedName>
        <fullName evidence="1">Uncharacterized protein</fullName>
    </submittedName>
</protein>
<sequence length="181" mass="20365">MTITLDLDVTRQQNRRAATLSYLYYNMDLSVRGSCLKIGYQRVIEALPMPRLIGFSADVDKKTQPQGPTWRYCKKYGHTTFDPSIFRQMLNSLEWTTGDSDIEAPLTAIVVGEPKHAPGALFTFISSRIGLPMQGMLDTHTVSPYQMTPPGCSHVSVEDHNEVSQLFEPVRLKLVAMRLSD</sequence>
<organism evidence="1 2">
    <name type="scientific">Jatropha curcas</name>
    <name type="common">Barbados nut</name>
    <dbReference type="NCBI Taxonomy" id="180498"/>
    <lineage>
        <taxon>Eukaryota</taxon>
        <taxon>Viridiplantae</taxon>
        <taxon>Streptophyta</taxon>
        <taxon>Embryophyta</taxon>
        <taxon>Tracheophyta</taxon>
        <taxon>Spermatophyta</taxon>
        <taxon>Magnoliopsida</taxon>
        <taxon>eudicotyledons</taxon>
        <taxon>Gunneridae</taxon>
        <taxon>Pentapetalae</taxon>
        <taxon>rosids</taxon>
        <taxon>fabids</taxon>
        <taxon>Malpighiales</taxon>
        <taxon>Euphorbiaceae</taxon>
        <taxon>Crotonoideae</taxon>
        <taxon>Jatropheae</taxon>
        <taxon>Jatropha</taxon>
    </lineage>
</organism>
<accession>A0A067JUL8</accession>
<keyword evidence="2" id="KW-1185">Reference proteome</keyword>
<evidence type="ECO:0000313" key="2">
    <source>
        <dbReference type="Proteomes" id="UP000027138"/>
    </source>
</evidence>
<dbReference type="EMBL" id="KK914811">
    <property type="protein sequence ID" value="KDP27661.1"/>
    <property type="molecule type" value="Genomic_DNA"/>
</dbReference>